<sequence>MGFMGIGIQTAFSGALLGLLIYCLRIVLNYPAMFDWPRAVLLMIFGGMAGPVVFFGLYFAACRLPLIWGLRAAWLLRRWGGGALRGLLLTLCLALLILPLFNTALENWFDVRFAKNDQNVLYGVYSEKKPPAFRWAGLLDGSLQNQFGQYFNNSFSLRPILIKLNNQFYYSVFAKSYMYDDAIVVGKKRWLYEEAYIRFQQNIANQTHIAHIERYAKQLRELQDLLRKRGVTFLLLISPSKATTYPEYIPEQFHWFSRPGQLNQQMLMPLLDKYGVNYYDAQATALRWRDKAPATLFCQGGTHWNDLGAIYALQGMLAKLEKISGKKLTRLRLDGVDIDNKPIGFDRDLAELLNLYYQPYDFPTPHPKVTPLRDAATFTGDLALVGGSFNWIILNLLHKYGVFDTMDFYYYFRTAFRSYHAGREPAPQSKIDVWTMDWDARIFNKDFVIVEMNSAVIPFGNYVSAFARGARQNDK</sequence>
<evidence type="ECO:0000256" key="2">
    <source>
        <dbReference type="ARBA" id="ARBA00005182"/>
    </source>
</evidence>
<keyword evidence="5" id="KW-0574">Periplasm</keyword>
<dbReference type="Pfam" id="PF16822">
    <property type="entry name" value="ALGX"/>
    <property type="match status" value="1"/>
</dbReference>
<evidence type="ECO:0000313" key="10">
    <source>
        <dbReference type="Proteomes" id="UP000009047"/>
    </source>
</evidence>
<keyword evidence="7" id="KW-0812">Transmembrane</keyword>
<protein>
    <recommendedName>
        <fullName evidence="8">AlgX/AlgJ SGNH hydrolase-like domain-containing protein</fullName>
    </recommendedName>
</protein>
<dbReference type="InterPro" id="IPR031811">
    <property type="entry name" value="ALGX/ALGJ_SGNH-like"/>
</dbReference>
<evidence type="ECO:0000256" key="3">
    <source>
        <dbReference type="ARBA" id="ARBA00022679"/>
    </source>
</evidence>
<comment type="pathway">
    <text evidence="2">Glycan biosynthesis; alginate biosynthesis.</text>
</comment>
<keyword evidence="10" id="KW-1185">Reference proteome</keyword>
<dbReference type="GO" id="GO:0042121">
    <property type="term" value="P:alginic acid biosynthetic process"/>
    <property type="evidence" value="ECO:0007669"/>
    <property type="project" value="UniProtKB-UniPathway"/>
</dbReference>
<dbReference type="GO" id="GO:0042597">
    <property type="term" value="C:periplasmic space"/>
    <property type="evidence" value="ECO:0007669"/>
    <property type="project" value="UniProtKB-SubCell"/>
</dbReference>
<evidence type="ECO:0000313" key="9">
    <source>
        <dbReference type="EMBL" id="ADK85439.1"/>
    </source>
</evidence>
<gene>
    <name evidence="9" type="ordered locus">Deba_2074</name>
</gene>
<keyword evidence="3" id="KW-0808">Transferase</keyword>
<name>E1QIC2_DESB2</name>
<evidence type="ECO:0000259" key="8">
    <source>
        <dbReference type="Pfam" id="PF16822"/>
    </source>
</evidence>
<feature type="domain" description="AlgX/AlgJ SGNH hydrolase-like" evidence="8">
    <location>
        <begin position="183"/>
        <end position="320"/>
    </location>
</feature>
<keyword evidence="7" id="KW-1133">Transmembrane helix</keyword>
<dbReference type="KEGG" id="dbr:Deba_2074"/>
<keyword evidence="7" id="KW-0472">Membrane</keyword>
<dbReference type="AlphaFoldDB" id="E1QIC2"/>
<feature type="transmembrane region" description="Helical" evidence="7">
    <location>
        <begin position="6"/>
        <end position="28"/>
    </location>
</feature>
<dbReference type="OrthoDB" id="175771at2"/>
<dbReference type="Proteomes" id="UP000009047">
    <property type="component" value="Chromosome"/>
</dbReference>
<dbReference type="GO" id="GO:0016740">
    <property type="term" value="F:transferase activity"/>
    <property type="evidence" value="ECO:0007669"/>
    <property type="project" value="UniProtKB-KW"/>
</dbReference>
<feature type="transmembrane region" description="Helical" evidence="7">
    <location>
        <begin position="40"/>
        <end position="66"/>
    </location>
</feature>
<reference evidence="9 10" key="1">
    <citation type="journal article" date="2010" name="Stand. Genomic Sci.">
        <title>Complete genome sequence of Desulfarculus baarsii type strain (2st14).</title>
        <authorList>
            <person name="Sun H."/>
            <person name="Spring S."/>
            <person name="Lapidus A."/>
            <person name="Davenport K."/>
            <person name="Del Rio T.G."/>
            <person name="Tice H."/>
            <person name="Nolan M."/>
            <person name="Copeland A."/>
            <person name="Cheng J.F."/>
            <person name="Lucas S."/>
            <person name="Tapia R."/>
            <person name="Goodwin L."/>
            <person name="Pitluck S."/>
            <person name="Ivanova N."/>
            <person name="Pagani I."/>
            <person name="Mavromatis K."/>
            <person name="Ovchinnikova G."/>
            <person name="Pati A."/>
            <person name="Chen A."/>
            <person name="Palaniappan K."/>
            <person name="Hauser L."/>
            <person name="Chang Y.J."/>
            <person name="Jeffries C.D."/>
            <person name="Detter J.C."/>
            <person name="Han C."/>
            <person name="Rohde M."/>
            <person name="Brambilla E."/>
            <person name="Goker M."/>
            <person name="Woyke T."/>
            <person name="Bristow J."/>
            <person name="Eisen J.A."/>
            <person name="Markowitz V."/>
            <person name="Hugenholtz P."/>
            <person name="Kyrpides N.C."/>
            <person name="Klenk H.P."/>
            <person name="Land M."/>
        </authorList>
    </citation>
    <scope>NUCLEOTIDE SEQUENCE [LARGE SCALE GENOMIC DNA]</scope>
    <source>
        <strain evidence="10">ATCC 33931 / DSM 2075 / LMG 7858 / VKM B-1802 / 2st14</strain>
    </source>
</reference>
<dbReference type="HOGENOM" id="CLU_703744_0_0_7"/>
<evidence type="ECO:0000256" key="4">
    <source>
        <dbReference type="ARBA" id="ARBA00022729"/>
    </source>
</evidence>
<organism evidence="9 10">
    <name type="scientific">Desulfarculus baarsii (strain ATCC 33931 / DSM 2075 / LMG 7858 / VKM B-1802 / 2st14)</name>
    <dbReference type="NCBI Taxonomy" id="644282"/>
    <lineage>
        <taxon>Bacteria</taxon>
        <taxon>Pseudomonadati</taxon>
        <taxon>Thermodesulfobacteriota</taxon>
        <taxon>Desulfarculia</taxon>
        <taxon>Desulfarculales</taxon>
        <taxon>Desulfarculaceae</taxon>
        <taxon>Desulfarculus</taxon>
    </lineage>
</organism>
<evidence type="ECO:0000256" key="7">
    <source>
        <dbReference type="SAM" id="Phobius"/>
    </source>
</evidence>
<dbReference type="EMBL" id="CP002085">
    <property type="protein sequence ID" value="ADK85439.1"/>
    <property type="molecule type" value="Genomic_DNA"/>
</dbReference>
<dbReference type="eggNOG" id="COG0457">
    <property type="taxonomic scope" value="Bacteria"/>
</dbReference>
<accession>E1QIC2</accession>
<proteinExistence type="predicted"/>
<evidence type="ECO:0000256" key="6">
    <source>
        <dbReference type="ARBA" id="ARBA00022841"/>
    </source>
</evidence>
<dbReference type="UniPathway" id="UPA00286"/>
<feature type="transmembrane region" description="Helical" evidence="7">
    <location>
        <begin position="86"/>
        <end position="105"/>
    </location>
</feature>
<comment type="subcellular location">
    <subcellularLocation>
        <location evidence="1">Periplasm</location>
    </subcellularLocation>
</comment>
<dbReference type="STRING" id="644282.Deba_2074"/>
<keyword evidence="6" id="KW-0016">Alginate biosynthesis</keyword>
<dbReference type="SUPFAM" id="SSF52266">
    <property type="entry name" value="SGNH hydrolase"/>
    <property type="match status" value="1"/>
</dbReference>
<evidence type="ECO:0000256" key="5">
    <source>
        <dbReference type="ARBA" id="ARBA00022764"/>
    </source>
</evidence>
<evidence type="ECO:0000256" key="1">
    <source>
        <dbReference type="ARBA" id="ARBA00004418"/>
    </source>
</evidence>
<keyword evidence="4" id="KW-0732">Signal</keyword>